<dbReference type="InterPro" id="IPR018936">
    <property type="entry name" value="PI3/4_kinase_CS"/>
</dbReference>
<dbReference type="InterPro" id="IPR000403">
    <property type="entry name" value="PI3/4_kinase_cat_dom"/>
</dbReference>
<accession>A0A3E2HEK8</accession>
<dbReference type="GO" id="GO:0006325">
    <property type="term" value="P:chromatin organization"/>
    <property type="evidence" value="ECO:0007669"/>
    <property type="project" value="UniProtKB-KW"/>
</dbReference>
<keyword evidence="10 20" id="KW-0547">Nucleotide-binding</keyword>
<evidence type="ECO:0000256" key="21">
    <source>
        <dbReference type="SAM" id="MobiDB-lite"/>
    </source>
</evidence>
<evidence type="ECO:0000313" key="25">
    <source>
        <dbReference type="EMBL" id="RFU31795.1"/>
    </source>
</evidence>
<feature type="region of interest" description="Disordered" evidence="21">
    <location>
        <begin position="417"/>
        <end position="437"/>
    </location>
</feature>
<dbReference type="SUPFAM" id="SSF56112">
    <property type="entry name" value="Protein kinase-like (PK-like)"/>
    <property type="match status" value="1"/>
</dbReference>
<comment type="catalytic activity">
    <reaction evidence="18 20">
        <text>L-threonyl-[protein] + ATP = O-phospho-L-threonyl-[protein] + ADP + H(+)</text>
        <dbReference type="Rhea" id="RHEA:46608"/>
        <dbReference type="Rhea" id="RHEA-COMP:11060"/>
        <dbReference type="Rhea" id="RHEA-COMP:11605"/>
        <dbReference type="ChEBI" id="CHEBI:15378"/>
        <dbReference type="ChEBI" id="CHEBI:30013"/>
        <dbReference type="ChEBI" id="CHEBI:30616"/>
        <dbReference type="ChEBI" id="CHEBI:61977"/>
        <dbReference type="ChEBI" id="CHEBI:456216"/>
        <dbReference type="EC" id="2.7.11.1"/>
    </reaction>
</comment>
<dbReference type="Pfam" id="PF02260">
    <property type="entry name" value="FATC"/>
    <property type="match status" value="1"/>
</dbReference>
<dbReference type="GO" id="GO:0106310">
    <property type="term" value="F:protein serine kinase activity"/>
    <property type="evidence" value="ECO:0007669"/>
    <property type="project" value="RHEA"/>
</dbReference>
<feature type="domain" description="FATC" evidence="24">
    <location>
        <begin position="2903"/>
        <end position="2935"/>
    </location>
</feature>
<evidence type="ECO:0000256" key="15">
    <source>
        <dbReference type="ARBA" id="ARBA00022895"/>
    </source>
</evidence>
<dbReference type="InterPro" id="IPR014009">
    <property type="entry name" value="PIK_FAT"/>
</dbReference>
<evidence type="ECO:0000256" key="12">
    <source>
        <dbReference type="ARBA" id="ARBA00022777"/>
    </source>
</evidence>
<evidence type="ECO:0000256" key="4">
    <source>
        <dbReference type="ARBA" id="ARBA00011370"/>
    </source>
</evidence>
<evidence type="ECO:0000256" key="9">
    <source>
        <dbReference type="ARBA" id="ARBA00022679"/>
    </source>
</evidence>
<evidence type="ECO:0000256" key="7">
    <source>
        <dbReference type="ARBA" id="ARBA00022454"/>
    </source>
</evidence>
<keyword evidence="15 20" id="KW-0779">Telomere</keyword>
<dbReference type="InterPro" id="IPR036940">
    <property type="entry name" value="PI3/4_kinase_cat_sf"/>
</dbReference>
<evidence type="ECO:0000256" key="8">
    <source>
        <dbReference type="ARBA" id="ARBA00022527"/>
    </source>
</evidence>
<evidence type="ECO:0000256" key="1">
    <source>
        <dbReference type="ARBA" id="ARBA00004123"/>
    </source>
</evidence>
<feature type="non-terminal residue" evidence="25">
    <location>
        <position position="1"/>
    </location>
</feature>
<name>A0A3E2HEK8_SCYLI</name>
<dbReference type="PROSITE" id="PS51190">
    <property type="entry name" value="FATC"/>
    <property type="match status" value="1"/>
</dbReference>
<dbReference type="PROSITE" id="PS00916">
    <property type="entry name" value="PI3_4_KINASE_2"/>
    <property type="match status" value="1"/>
</dbReference>
<dbReference type="FunFam" id="3.30.1010.10:FF:000019">
    <property type="entry name" value="Serine/threonine-protein kinase Tel1"/>
    <property type="match status" value="1"/>
</dbReference>
<evidence type="ECO:0000256" key="3">
    <source>
        <dbReference type="ARBA" id="ARBA00010769"/>
    </source>
</evidence>
<sequence>MGQSSSDKGEIRLDHVLGKSLRRHCADLKSIFDRTHKTVNLDILTDKAYHKIYEVIFKFALNEKQSFLAAKKNTQSTAAGRLRNCADVIRITVKAGASKLRWKTVEAIVDHIIQTLPNADGEYCEPISQHYLKALSAVFEHRSNVEHLRVGKWLEVVDFCLHGIELYLEENGGEVDGISPSVGGGESSGFKSLARSSAGHQRLAGSVSRQNAEDLLHCLMCLVAAPNCPLKKRADNVASNIIHFLQSQGSGVSRMHQLAFSIVNYVLIVTIADRTSFTQSLTRDLLPIISRLWQGKAIAKDEMLNSVRDEMLIVLLTTHLHLERSLRDEGFISDLPSKLMDLLSALRADYARRLDRDQLQLTDLDMTDLGSGTKTNRPFILDIFSVRPHNKAAERNWAILYIIGLLERLVKLGTKDHTNSDIDDNNENKQPRKRRRIEGQYDTLLDPLMSEDRAVQLAALQTIPFVLHHCDLTPSTLTELLNRLSICASDKRENIRSWALLAISRQDTYPVIERQVVDKRNLAVPINGGSKKALPTGRTYGISAPDSLIKYGEVAEDINAIISAADTNGPAVLCDSAIFLMMHLLHTKIIEVPGISLVASQNIIRWLFTKWNPADKSFAIQHDPYLQPYFLIELLRASLGLPRSNPQSRDPLPWGPVAQAWQRHIMTQDILRYLLLLDDLPTSRSTLSCPFCPKSAEAAKTSYFAESSHFYTARKLALEHIMPKFSDLLQVWKSSDGDRSTQMTADTLRCTVSACLVALLLMPYFAVAPPPQFTSFETDLKALIYEILVLLDDSSVTDLNTSQSLTELILQSMHLYLPGITSTELYQLSYINPHLRNFFATIAEKLDYRRLGATTSTAGSHGDIMDLDEDFVSQRSSLRTEGHRSILPREDLALKMSNISFYSTINSRLKLVAAIRIGTDQTASVPSIFIDQLLSITDEEMLSCRFLIQEMLQSDLVIDDADANRLMEHIGDIIASDEYERCEVALMLCLDVLIGLVSKWSSMDYNSLAESASQLYQWFIQVAFPNGITSPNVEKTMAVLLFHLMETRDNYGMELAIPSPRSSLFEIIQQSDITVKFYISAQISHIFELFVLKEHDNVFVDILQNLPSDPDWIEGIAYRLFVLAKLASCWSTLLRRCIYHIFETPGRIPKSIDHAKRCLINVSSALRLDGPRQLFALFAPQLLYTWLESEVIEDIPYEIFGFSSLVDLLNDAQHEATALMIMRGQDDAAERLAIALSLTPSNLFQRCFSKTIAYSVAHDISTPRSGATKKTGEARVRKQLGSELYFECVNLHFVDIIATLFSIIDQEDNIERTFLKNEKLAYAAKIIVDIKSMGSSDVTLPPNQQPTFKAKYLTSEIQHLCSRTVHEITDLYTPSLVVFIARKLLNTIHPSLGSLHACAVLRKLRVLISLAGDTAIQGYPLEMFLQAIRPLITDPECAEDAIGLVQYLLTRGYTYLVRTPTFIAGTAISILGSLRAFLESSQTSTTHDTQYRATMSKAQQFHCWLGNYLNDYDSPLLKGSSKADFYSMLQSAHGIRHKGNAQIGTLESNLLLKLLEDEKMGESLLSPTSRKLALSMLCSEFDPPTNFRDDIFGNDDIAISSSAVVWKSCKSSLVSRKYLAWAARVLGRAFAASGNIHEELLQESSLREIKEMSRSVKGEITSKTCILSLVQALTLSDNWQVAGMAEIALRVIMTTSDETLALECQQSLSDSLYVASTWTPYQIPPSEAQNKRTTDDAVEDPFGEDAINHPNWLRDLTMALVDSVNSDTLLQAIAPILADVPGFSEQVFPFILHIVLSNQSQKQQSARKKLSDAFTTWFGRYGCVDKNRLRMLINSILYLRTQPLPQERSSADRLHWLDLDYSKTATAASTCGMFKTALLFMEESVSEVAKSRRDQTRTISGAQLDATNELLLKIYQGIDDPDLYYGVQQSASLSTILARLEYEKDGSRSLAFRGAQYDSHLRQHDPKSTEDAGYLVKALDVLNLSGISHSLLQAQQNIGISFPSMDSMFRTARKLEQWDIPVPNTYNNNAVTIYKAFQVMNTSAERTQIVEGINEGLCLTMEYLVQKDLTASALHDSLQSLAVLVELDELLCAEGSNQIEEMLSRFQDRSSWMKTGRFEDISQILSCRGTSLSSLSRQPRLHKILDITPTDARLVEVQTALLSSALNRAHGAHHESLSLATSLIDLVQPCKTVGLSIEGSAHLEAANALWDQGEVTSAIGMLQALEGSTALKQQSIPVGRSDLLAKIGHHVSVARLEKPDQIIEKYLKPALEELRGRNNGGEAGKVFHQFAIFCDQQLQDPNNIEDLERLRKLSQMKESEVNELAKMLKNATSSMEKAKYKGHYAKAKQWLSLDEQELRRHTSSRDEFLRQSLENYLLALSASDDHDNDALRFTALWFEHSDIKLANEAVSRQIGRVPSRKFAPLMNQLTSRLLDTGVDFQQLLFSLVLRICTEHPYHGMYQIYAGTSTRANPKDEAAISRFKVTTKVGSQLANVPQAGSIWASINATNRAYCQLAGEKNDQKYRAGRKVSLKESPAGARFNSILPKYSIPAPTMHINLAPDLDYSKVPVMVRLESYMSIASGVSAPKIITAIASNGARYKQLVKGGNDDLRQDAIMEQVFAQVSELLKANRSTRQRNLSIRTYKVLPLTSSAGVIEFVPNTIPLHEYLMPAHERFYPKDLKGNQCRKEIGDVQTQPIDIRIKKFRSVTERFHPVMRYFFTEKFDDPDEWFVKRLAYTRSTAAISILGHVLGLGDRHGHNILLDAGSGEVVHIDLGVAFEMGRVLPVPELVPFRLTRDIVDGMGITKTEGVFRRCCEFTLEALRNEVYSIMTILDVLRYDPLYSWSISPVRLAKLQDPQNVAAGPVPTISGETNGIKERAKGVINEPSEADRALTVVNKKLSKTLSVSATVNDLINQATDERNLAVLYSGWAAYA</sequence>
<evidence type="ECO:0000256" key="6">
    <source>
        <dbReference type="ARBA" id="ARBA00014619"/>
    </source>
</evidence>
<dbReference type="Gene3D" id="1.10.1070.11">
    <property type="entry name" value="Phosphatidylinositol 3-/4-kinase, catalytic domain"/>
    <property type="match status" value="1"/>
</dbReference>
<dbReference type="PANTHER" id="PTHR37079:SF4">
    <property type="entry name" value="SERINE_THREONINE-PROTEIN KINASE ATM"/>
    <property type="match status" value="1"/>
</dbReference>
<reference evidence="25 26" key="1">
    <citation type="submission" date="2018-05" db="EMBL/GenBank/DDBJ databases">
        <title>Draft genome sequence of Scytalidium lignicola DSM 105466, a ubiquitous saprotrophic fungus.</title>
        <authorList>
            <person name="Buettner E."/>
            <person name="Gebauer A.M."/>
            <person name="Hofrichter M."/>
            <person name="Liers C."/>
            <person name="Kellner H."/>
        </authorList>
    </citation>
    <scope>NUCLEOTIDE SEQUENCE [LARGE SCALE GENOMIC DNA]</scope>
    <source>
        <strain evidence="25 26">DSM 105466</strain>
    </source>
</reference>
<dbReference type="InterPro" id="IPR044107">
    <property type="entry name" value="PIKKc_ATM"/>
</dbReference>
<comment type="subcellular location">
    <subcellularLocation>
        <location evidence="2 20">Chromosome</location>
        <location evidence="2 20">Telomere</location>
    </subcellularLocation>
    <subcellularLocation>
        <location evidence="1 20">Nucleus</location>
    </subcellularLocation>
</comment>
<keyword evidence="12 20" id="KW-0418">Kinase</keyword>
<evidence type="ECO:0000256" key="20">
    <source>
        <dbReference type="RuleBase" id="RU365027"/>
    </source>
</evidence>
<dbReference type="GO" id="GO:0035556">
    <property type="term" value="P:intracellular signal transduction"/>
    <property type="evidence" value="ECO:0007669"/>
    <property type="project" value="UniProtKB-ARBA"/>
</dbReference>
<feature type="compositionally biased region" description="Basic and acidic residues" evidence="21">
    <location>
        <begin position="417"/>
        <end position="430"/>
    </location>
</feature>
<evidence type="ECO:0000256" key="19">
    <source>
        <dbReference type="ARBA" id="ARBA00048679"/>
    </source>
</evidence>
<evidence type="ECO:0000313" key="26">
    <source>
        <dbReference type="Proteomes" id="UP000258309"/>
    </source>
</evidence>
<comment type="catalytic activity">
    <reaction evidence="19">
        <text>L-seryl-[protein] + ATP = O-phospho-L-seryl-[protein] + ADP + H(+)</text>
        <dbReference type="Rhea" id="RHEA:17989"/>
        <dbReference type="Rhea" id="RHEA-COMP:9863"/>
        <dbReference type="Rhea" id="RHEA-COMP:11604"/>
        <dbReference type="ChEBI" id="CHEBI:15378"/>
        <dbReference type="ChEBI" id="CHEBI:29999"/>
        <dbReference type="ChEBI" id="CHEBI:30616"/>
        <dbReference type="ChEBI" id="CHEBI:83421"/>
        <dbReference type="ChEBI" id="CHEBI:456216"/>
        <dbReference type="EC" id="2.7.11.1"/>
    </reaction>
</comment>
<comment type="similarity">
    <text evidence="3 20">Belongs to the PI3/PI4-kinase family. ATM subfamily.</text>
</comment>
<comment type="subunit">
    <text evidence="4">Associates with DNA double-strand breaks.</text>
</comment>
<keyword evidence="8 20" id="KW-0723">Serine/threonine-protein kinase</keyword>
<evidence type="ECO:0000259" key="22">
    <source>
        <dbReference type="PROSITE" id="PS50290"/>
    </source>
</evidence>
<dbReference type="SMART" id="SM01343">
    <property type="entry name" value="FATC"/>
    <property type="match status" value="1"/>
</dbReference>
<dbReference type="GO" id="GO:0005524">
    <property type="term" value="F:ATP binding"/>
    <property type="evidence" value="ECO:0007669"/>
    <property type="project" value="UniProtKB-KW"/>
</dbReference>
<evidence type="ECO:0000256" key="5">
    <source>
        <dbReference type="ARBA" id="ARBA00012513"/>
    </source>
</evidence>
<comment type="function">
    <text evidence="17 20">Serine/threonine protein kinase which activates checkpoint signaling upon genotoxic stresses such as ionizing radiation (IR), ultraviolet light (UV), or DNA replication stalling, thereby acting as a DNA damage sensor. Recognizes the substrate consensus sequence [ST]-Q. Phosphorylates histone H2A to form H2AS128ph (gamma-H2A) at sites of DNA damage, involved in the regulation of DNA damage response mechanism. Required for the control of telomere length and genome stability.</text>
</comment>
<proteinExistence type="inferred from homology"/>
<dbReference type="OMA" id="HACSVIR"/>
<dbReference type="PROSITE" id="PS50290">
    <property type="entry name" value="PI3_4_KINASE_3"/>
    <property type="match status" value="1"/>
</dbReference>
<evidence type="ECO:0000259" key="23">
    <source>
        <dbReference type="PROSITE" id="PS51189"/>
    </source>
</evidence>
<keyword evidence="14 20" id="KW-0156">Chromatin regulator</keyword>
<dbReference type="SMART" id="SM01342">
    <property type="entry name" value="TAN"/>
    <property type="match status" value="1"/>
</dbReference>
<evidence type="ECO:0000256" key="18">
    <source>
        <dbReference type="ARBA" id="ARBA00047899"/>
    </source>
</evidence>
<dbReference type="GO" id="GO:0000781">
    <property type="term" value="C:chromosome, telomeric region"/>
    <property type="evidence" value="ECO:0007669"/>
    <property type="project" value="UniProtKB-SubCell"/>
</dbReference>
<feature type="non-terminal residue" evidence="25">
    <location>
        <position position="2935"/>
    </location>
</feature>
<dbReference type="STRING" id="5539.A0A3E2HEK8"/>
<comment type="caution">
    <text evidence="25">The sequence shown here is derived from an EMBL/GenBank/DDBJ whole genome shotgun (WGS) entry which is preliminary data.</text>
</comment>
<keyword evidence="26" id="KW-1185">Reference proteome</keyword>
<evidence type="ECO:0000256" key="13">
    <source>
        <dbReference type="ARBA" id="ARBA00022840"/>
    </source>
</evidence>
<keyword evidence="7 20" id="KW-0158">Chromosome</keyword>
<dbReference type="InterPro" id="IPR011009">
    <property type="entry name" value="Kinase-like_dom_sf"/>
</dbReference>
<keyword evidence="9 20" id="KW-0808">Transferase</keyword>
<evidence type="ECO:0000256" key="10">
    <source>
        <dbReference type="ARBA" id="ARBA00022741"/>
    </source>
</evidence>
<feature type="domain" description="PI3K/PI4K catalytic" evidence="22">
    <location>
        <begin position="2574"/>
        <end position="2892"/>
    </location>
</feature>
<dbReference type="GO" id="GO:0004674">
    <property type="term" value="F:protein serine/threonine kinase activity"/>
    <property type="evidence" value="ECO:0007669"/>
    <property type="project" value="UniProtKB-KW"/>
</dbReference>
<dbReference type="InterPro" id="IPR016024">
    <property type="entry name" value="ARM-type_fold"/>
</dbReference>
<dbReference type="InterPro" id="IPR003152">
    <property type="entry name" value="FATC_dom"/>
</dbReference>
<dbReference type="GO" id="GO:0005634">
    <property type="term" value="C:nucleus"/>
    <property type="evidence" value="ECO:0007669"/>
    <property type="project" value="UniProtKB-SubCell"/>
</dbReference>
<organism evidence="25 26">
    <name type="scientific">Scytalidium lignicola</name>
    <name type="common">Hyphomycete</name>
    <dbReference type="NCBI Taxonomy" id="5539"/>
    <lineage>
        <taxon>Eukaryota</taxon>
        <taxon>Fungi</taxon>
        <taxon>Dikarya</taxon>
        <taxon>Ascomycota</taxon>
        <taxon>Pezizomycotina</taxon>
        <taxon>Leotiomycetes</taxon>
        <taxon>Leotiomycetes incertae sedis</taxon>
        <taxon>Scytalidium</taxon>
    </lineage>
</organism>
<dbReference type="Pfam" id="PF00454">
    <property type="entry name" value="PI3_PI4_kinase"/>
    <property type="match status" value="1"/>
</dbReference>
<dbReference type="InterPro" id="IPR038980">
    <property type="entry name" value="ATM_plant"/>
</dbReference>
<dbReference type="PROSITE" id="PS00915">
    <property type="entry name" value="PI3_4_KINASE_1"/>
    <property type="match status" value="1"/>
</dbReference>
<dbReference type="EC" id="2.7.11.1" evidence="5 20"/>
<protein>
    <recommendedName>
        <fullName evidence="6 20">Serine/threonine-protein kinase Tel1</fullName>
        <ecNumber evidence="5 20">2.7.11.1</ecNumber>
    </recommendedName>
</protein>
<dbReference type="InterPro" id="IPR021668">
    <property type="entry name" value="TAN"/>
</dbReference>
<evidence type="ECO:0000256" key="2">
    <source>
        <dbReference type="ARBA" id="ARBA00004574"/>
    </source>
</evidence>
<dbReference type="SUPFAM" id="SSF48371">
    <property type="entry name" value="ARM repeat"/>
    <property type="match status" value="1"/>
</dbReference>
<evidence type="ECO:0000256" key="16">
    <source>
        <dbReference type="ARBA" id="ARBA00023242"/>
    </source>
</evidence>
<evidence type="ECO:0000259" key="24">
    <source>
        <dbReference type="PROSITE" id="PS51190"/>
    </source>
</evidence>
<dbReference type="Gene3D" id="3.30.1010.10">
    <property type="entry name" value="Phosphatidylinositol 3-kinase Catalytic Subunit, Chain A, domain 4"/>
    <property type="match status" value="1"/>
</dbReference>
<dbReference type="Proteomes" id="UP000258309">
    <property type="component" value="Unassembled WGS sequence"/>
</dbReference>
<evidence type="ECO:0000256" key="14">
    <source>
        <dbReference type="ARBA" id="ARBA00022853"/>
    </source>
</evidence>
<dbReference type="PANTHER" id="PTHR37079">
    <property type="entry name" value="SERINE/THREONINE-PROTEIN KINASE ATM"/>
    <property type="match status" value="1"/>
</dbReference>
<dbReference type="CDD" id="cd05171">
    <property type="entry name" value="PIKKc_ATM"/>
    <property type="match status" value="1"/>
</dbReference>
<dbReference type="GO" id="GO:0006281">
    <property type="term" value="P:DNA repair"/>
    <property type="evidence" value="ECO:0007669"/>
    <property type="project" value="InterPro"/>
</dbReference>
<keyword evidence="13 20" id="KW-0067">ATP-binding</keyword>
<dbReference type="EMBL" id="NCSJ02000068">
    <property type="protein sequence ID" value="RFU31795.1"/>
    <property type="molecule type" value="Genomic_DNA"/>
</dbReference>
<keyword evidence="16 20" id="KW-0539">Nucleus</keyword>
<evidence type="ECO:0000256" key="11">
    <source>
        <dbReference type="ARBA" id="ARBA00022763"/>
    </source>
</evidence>
<dbReference type="PROSITE" id="PS51189">
    <property type="entry name" value="FAT"/>
    <property type="match status" value="1"/>
</dbReference>
<evidence type="ECO:0000256" key="17">
    <source>
        <dbReference type="ARBA" id="ARBA00025079"/>
    </source>
</evidence>
<feature type="domain" description="FAT" evidence="23">
    <location>
        <begin position="1863"/>
        <end position="2469"/>
    </location>
</feature>
<gene>
    <name evidence="25" type="ORF">B7463_g4570</name>
</gene>
<dbReference type="Pfam" id="PF11640">
    <property type="entry name" value="TAN"/>
    <property type="match status" value="1"/>
</dbReference>
<dbReference type="OrthoDB" id="381190at2759"/>
<dbReference type="SMART" id="SM00146">
    <property type="entry name" value="PI3Kc"/>
    <property type="match status" value="1"/>
</dbReference>
<keyword evidence="11 20" id="KW-0227">DNA damage</keyword>